<protein>
    <submittedName>
        <fullName evidence="4">Transporter substrate-binding domain-containing protein</fullName>
    </submittedName>
</protein>
<proteinExistence type="predicted"/>
<evidence type="ECO:0000313" key="5">
    <source>
        <dbReference type="Proteomes" id="UP000442694"/>
    </source>
</evidence>
<dbReference type="AlphaFoldDB" id="A0A833N449"/>
<dbReference type="EMBL" id="WFLN01000006">
    <property type="protein sequence ID" value="KAB8031039.1"/>
    <property type="molecule type" value="Genomic_DNA"/>
</dbReference>
<dbReference type="Gene3D" id="3.40.190.10">
    <property type="entry name" value="Periplasmic binding protein-like II"/>
    <property type="match status" value="2"/>
</dbReference>
<dbReference type="SMART" id="SM00062">
    <property type="entry name" value="PBPb"/>
    <property type="match status" value="1"/>
</dbReference>
<feature type="chain" id="PRO_5032440354" evidence="2">
    <location>
        <begin position="19"/>
        <end position="251"/>
    </location>
</feature>
<feature type="signal peptide" evidence="2">
    <location>
        <begin position="1"/>
        <end position="18"/>
    </location>
</feature>
<accession>A0A833N449</accession>
<dbReference type="Proteomes" id="UP000442694">
    <property type="component" value="Unassembled WGS sequence"/>
</dbReference>
<evidence type="ECO:0000256" key="1">
    <source>
        <dbReference type="ARBA" id="ARBA00022729"/>
    </source>
</evidence>
<reference evidence="4 5" key="1">
    <citation type="submission" date="2019-10" db="EMBL/GenBank/DDBJ databases">
        <title>New genus of Silvanigrellaceae.</title>
        <authorList>
            <person name="Pitt A."/>
            <person name="Hahn M.W."/>
        </authorList>
    </citation>
    <scope>NUCLEOTIDE SEQUENCE [LARGE SCALE GENOMIC DNA]</scope>
    <source>
        <strain evidence="4 5">33A1-SZDP</strain>
    </source>
</reference>
<dbReference type="InterPro" id="IPR001638">
    <property type="entry name" value="Solute-binding_3/MltF_N"/>
</dbReference>
<comment type="caution">
    <text evidence="4">The sequence shown here is derived from an EMBL/GenBank/DDBJ whole genome shotgun (WGS) entry which is preliminary data.</text>
</comment>
<gene>
    <name evidence="4" type="ORF">GCL57_08720</name>
</gene>
<evidence type="ECO:0000259" key="3">
    <source>
        <dbReference type="SMART" id="SM00062"/>
    </source>
</evidence>
<name>A0A833N449_9BACT</name>
<sequence>MKLLFLIICLANFNISYGANLTVKLSSLNWCPYVIENPDKNGVIQNIIEAAFYTQGYKIETNIMPWDSALSETKLGNYDAIFPADKTTERIKYFNFSAPIIRTSLVLITLKNSKIKYNKYDNLNMTYNELKQYRFGVIRGYAYEKNFDERKDLRKIISTDEQSNMRKLKLKEIDIALIDKNVALYFIQKNPNEFEDTFTILKPEIEISDLYMAFSKKALNSENKLKAFNKGLKEIKDNGLYDDILKKFQNP</sequence>
<feature type="domain" description="Solute-binding protein family 3/N-terminal" evidence="3">
    <location>
        <begin position="20"/>
        <end position="251"/>
    </location>
</feature>
<evidence type="ECO:0000313" key="4">
    <source>
        <dbReference type="EMBL" id="KAB8031039.1"/>
    </source>
</evidence>
<dbReference type="Pfam" id="PF00497">
    <property type="entry name" value="SBP_bac_3"/>
    <property type="match status" value="1"/>
</dbReference>
<dbReference type="RefSeq" id="WP_152212965.1">
    <property type="nucleotide sequence ID" value="NZ_WFLN01000006.1"/>
</dbReference>
<dbReference type="SUPFAM" id="SSF53850">
    <property type="entry name" value="Periplasmic binding protein-like II"/>
    <property type="match status" value="1"/>
</dbReference>
<dbReference type="PANTHER" id="PTHR35936:SF25">
    <property type="entry name" value="ABC TRANSPORTER SUBSTRATE-BINDING PROTEIN"/>
    <property type="match status" value="1"/>
</dbReference>
<dbReference type="PANTHER" id="PTHR35936">
    <property type="entry name" value="MEMBRANE-BOUND LYTIC MUREIN TRANSGLYCOSYLASE F"/>
    <property type="match status" value="1"/>
</dbReference>
<evidence type="ECO:0000256" key="2">
    <source>
        <dbReference type="SAM" id="SignalP"/>
    </source>
</evidence>
<keyword evidence="5" id="KW-1185">Reference proteome</keyword>
<keyword evidence="1 2" id="KW-0732">Signal</keyword>
<organism evidence="4 5">
    <name type="scientific">Fluviispira multicolorata</name>
    <dbReference type="NCBI Taxonomy" id="2654512"/>
    <lineage>
        <taxon>Bacteria</taxon>
        <taxon>Pseudomonadati</taxon>
        <taxon>Bdellovibrionota</taxon>
        <taxon>Oligoflexia</taxon>
        <taxon>Silvanigrellales</taxon>
        <taxon>Silvanigrellaceae</taxon>
        <taxon>Fluviispira</taxon>
    </lineage>
</organism>